<proteinExistence type="predicted"/>
<feature type="transmembrane region" description="Helical" evidence="1">
    <location>
        <begin position="12"/>
        <end position="36"/>
    </location>
</feature>
<evidence type="ECO:0000256" key="1">
    <source>
        <dbReference type="SAM" id="Phobius"/>
    </source>
</evidence>
<accession>A0A1G2HZ07</accession>
<comment type="caution">
    <text evidence="2">The sequence shown here is derived from an EMBL/GenBank/DDBJ whole genome shotgun (WGS) entry which is preliminary data.</text>
</comment>
<keyword evidence="1" id="KW-1133">Transmembrane helix</keyword>
<dbReference type="Proteomes" id="UP000179183">
    <property type="component" value="Unassembled WGS sequence"/>
</dbReference>
<dbReference type="AlphaFoldDB" id="A0A1G2HZ07"/>
<evidence type="ECO:0000313" key="2">
    <source>
        <dbReference type="EMBL" id="OGZ67430.1"/>
    </source>
</evidence>
<dbReference type="Gene3D" id="3.30.700.10">
    <property type="entry name" value="Glycoprotein, Type 4 Pilin"/>
    <property type="match status" value="1"/>
</dbReference>
<reference evidence="2 3" key="1">
    <citation type="journal article" date="2016" name="Nat. Commun.">
        <title>Thousands of microbial genomes shed light on interconnected biogeochemical processes in an aquifer system.</title>
        <authorList>
            <person name="Anantharaman K."/>
            <person name="Brown C.T."/>
            <person name="Hug L.A."/>
            <person name="Sharon I."/>
            <person name="Castelle C.J."/>
            <person name="Probst A.J."/>
            <person name="Thomas B.C."/>
            <person name="Singh A."/>
            <person name="Wilkins M.J."/>
            <person name="Karaoz U."/>
            <person name="Brodie E.L."/>
            <person name="Williams K.H."/>
            <person name="Hubbard S.S."/>
            <person name="Banfield J.F."/>
        </authorList>
    </citation>
    <scope>NUCLEOTIDE SEQUENCE [LARGE SCALE GENOMIC DNA]</scope>
</reference>
<keyword evidence="1" id="KW-0812">Transmembrane</keyword>
<dbReference type="Pfam" id="PF07963">
    <property type="entry name" value="N_methyl"/>
    <property type="match status" value="1"/>
</dbReference>
<sequence length="146" mass="14913">MTIKKSKGFTIIELLVVVAIIAVLAAIVLVNVTAYINQGKNAAIKGNLATTLTNGAVFYDTNSDYDGFCASSNFTGPSAAITAAGGTAVCDDTPDTAWCACSTLKTTTAEPVGSTFCVDSTGYKKVTVATCADRCDTADLGVCTDS</sequence>
<evidence type="ECO:0000313" key="3">
    <source>
        <dbReference type="Proteomes" id="UP000179183"/>
    </source>
</evidence>
<dbReference type="InterPro" id="IPR045584">
    <property type="entry name" value="Pilin-like"/>
</dbReference>
<keyword evidence="1" id="KW-0472">Membrane</keyword>
<dbReference type="SUPFAM" id="SSF54523">
    <property type="entry name" value="Pili subunits"/>
    <property type="match status" value="1"/>
</dbReference>
<dbReference type="NCBIfam" id="TIGR02532">
    <property type="entry name" value="IV_pilin_GFxxxE"/>
    <property type="match status" value="1"/>
</dbReference>
<gene>
    <name evidence="2" type="ORF">A3D34_02200</name>
</gene>
<name>A0A1G2HZ07_9BACT</name>
<organism evidence="2 3">
    <name type="scientific">Candidatus Staskawiczbacteria bacterium RIFCSPHIGHO2_02_FULL_33_16</name>
    <dbReference type="NCBI Taxonomy" id="1802204"/>
    <lineage>
        <taxon>Bacteria</taxon>
        <taxon>Candidatus Staskawicziibacteriota</taxon>
    </lineage>
</organism>
<dbReference type="EMBL" id="MHOQ01000005">
    <property type="protein sequence ID" value="OGZ67430.1"/>
    <property type="molecule type" value="Genomic_DNA"/>
</dbReference>
<protein>
    <submittedName>
        <fullName evidence="2">Uncharacterized protein</fullName>
    </submittedName>
</protein>
<dbReference type="InterPro" id="IPR012902">
    <property type="entry name" value="N_methyl_site"/>
</dbReference>